<dbReference type="AlphaFoldDB" id="A0A086TDJ4"/>
<dbReference type="HOGENOM" id="CLU_1421514_0_0_1"/>
<comment type="caution">
    <text evidence="2">The sequence shown here is derived from an EMBL/GenBank/DDBJ whole genome shotgun (WGS) entry which is preliminary data.</text>
</comment>
<accession>A0A086TDJ4</accession>
<dbReference type="OrthoDB" id="407518at2759"/>
<dbReference type="GO" id="GO:0016491">
    <property type="term" value="F:oxidoreductase activity"/>
    <property type="evidence" value="ECO:0007669"/>
    <property type="project" value="InterPro"/>
</dbReference>
<sequence>MSDPVKEFESLRNDSKLVFAVVYRGHWCPFCISYIRALKAIENRVHEAGGKTVIITSEVEKHLPGVRSATGYDGPAIVDPKNVLAEDLRKKNLVNVAISDMKLRRYKHGMAQPAVLVIQQDGTVLYSWAIVPRWMNLQGAKDRPNLYQIWDNVEAKLNGKDAVHKTYTTAGVATVLGEKFSSK</sequence>
<dbReference type="EMBL" id="JPKY01000010">
    <property type="protein sequence ID" value="KFH47426.1"/>
    <property type="molecule type" value="Genomic_DNA"/>
</dbReference>
<dbReference type="SUPFAM" id="SSF52833">
    <property type="entry name" value="Thioredoxin-like"/>
    <property type="match status" value="1"/>
</dbReference>
<name>A0A086TDJ4_HAPC1</name>
<proteinExistence type="predicted"/>
<evidence type="ECO:0000259" key="1">
    <source>
        <dbReference type="Pfam" id="PF00578"/>
    </source>
</evidence>
<feature type="domain" description="Alkyl hydroperoxide reductase subunit C/ Thiol specific antioxidant" evidence="1">
    <location>
        <begin position="16"/>
        <end position="126"/>
    </location>
</feature>
<evidence type="ECO:0000313" key="3">
    <source>
        <dbReference type="Proteomes" id="UP000029964"/>
    </source>
</evidence>
<dbReference type="GO" id="GO:0016209">
    <property type="term" value="F:antioxidant activity"/>
    <property type="evidence" value="ECO:0007669"/>
    <property type="project" value="InterPro"/>
</dbReference>
<protein>
    <recommendedName>
        <fullName evidence="1">Alkyl hydroperoxide reductase subunit C/ Thiol specific antioxidant domain-containing protein</fullName>
    </recommendedName>
</protein>
<dbReference type="InterPro" id="IPR036249">
    <property type="entry name" value="Thioredoxin-like_sf"/>
</dbReference>
<keyword evidence="3" id="KW-1185">Reference proteome</keyword>
<gene>
    <name evidence="2" type="ORF">ACRE_017910</name>
</gene>
<dbReference type="Pfam" id="PF00578">
    <property type="entry name" value="AhpC-TSA"/>
    <property type="match status" value="1"/>
</dbReference>
<organism evidence="2 3">
    <name type="scientific">Hapsidospora chrysogenum (strain ATCC 11550 / CBS 779.69 / DSM 880 / IAM 14645 / JCM 23072 / IMI 49137)</name>
    <name type="common">Acremonium chrysogenum</name>
    <dbReference type="NCBI Taxonomy" id="857340"/>
    <lineage>
        <taxon>Eukaryota</taxon>
        <taxon>Fungi</taxon>
        <taxon>Dikarya</taxon>
        <taxon>Ascomycota</taxon>
        <taxon>Pezizomycotina</taxon>
        <taxon>Sordariomycetes</taxon>
        <taxon>Hypocreomycetidae</taxon>
        <taxon>Hypocreales</taxon>
        <taxon>Bionectriaceae</taxon>
        <taxon>Hapsidospora</taxon>
    </lineage>
</organism>
<dbReference type="Gene3D" id="3.40.30.10">
    <property type="entry name" value="Glutaredoxin"/>
    <property type="match status" value="1"/>
</dbReference>
<evidence type="ECO:0000313" key="2">
    <source>
        <dbReference type="EMBL" id="KFH47426.1"/>
    </source>
</evidence>
<dbReference type="InterPro" id="IPR000866">
    <property type="entry name" value="AhpC/TSA"/>
</dbReference>
<dbReference type="Proteomes" id="UP000029964">
    <property type="component" value="Unassembled WGS sequence"/>
</dbReference>
<reference evidence="3" key="1">
    <citation type="journal article" date="2014" name="Genome Announc.">
        <title>Genome sequence and annotation of Acremonium chrysogenum, producer of the beta-lactam antibiotic cephalosporin C.</title>
        <authorList>
            <person name="Terfehr D."/>
            <person name="Dahlmann T.A."/>
            <person name="Specht T."/>
            <person name="Zadra I."/>
            <person name="Kuernsteiner H."/>
            <person name="Kueck U."/>
        </authorList>
    </citation>
    <scope>NUCLEOTIDE SEQUENCE [LARGE SCALE GENOMIC DNA]</scope>
    <source>
        <strain evidence="3">ATCC 11550 / CBS 779.69 / DSM 880 / IAM 14645 / JCM 23072 / IMI 49137</strain>
    </source>
</reference>